<evidence type="ECO:0000313" key="9">
    <source>
        <dbReference type="Proteomes" id="UP000039324"/>
    </source>
</evidence>
<feature type="compositionally biased region" description="Polar residues" evidence="4">
    <location>
        <begin position="565"/>
        <end position="575"/>
    </location>
</feature>
<evidence type="ECO:0000313" key="7">
    <source>
        <dbReference type="EMBL" id="CEP02683.1"/>
    </source>
</evidence>
<feature type="compositionally biased region" description="Polar residues" evidence="4">
    <location>
        <begin position="37"/>
        <end position="50"/>
    </location>
</feature>
<reference evidence="7 9" key="1">
    <citation type="submission" date="2015-02" db="EMBL/GenBank/DDBJ databases">
        <authorList>
            <person name="Chooi Y.-H."/>
        </authorList>
    </citation>
    <scope>NUCLEOTIDE SEQUENCE [LARGE SCALE GENOMIC DNA]</scope>
    <source>
        <strain evidence="7">E3</strain>
    </source>
</reference>
<dbReference type="GO" id="GO:0070286">
    <property type="term" value="P:axonemal dynein complex assembly"/>
    <property type="evidence" value="ECO:0007669"/>
    <property type="project" value="InterPro"/>
</dbReference>
<dbReference type="PANTHER" id="PTHR21625:SF1">
    <property type="entry name" value="DYNEIN REGULATORY COMPLEX PROTEIN 1"/>
    <property type="match status" value="1"/>
</dbReference>
<feature type="coiled-coil region" evidence="3">
    <location>
        <begin position="259"/>
        <end position="371"/>
    </location>
</feature>
<reference evidence="8 10" key="2">
    <citation type="submission" date="2018-03" db="EMBL/GenBank/DDBJ databases">
        <authorList>
            <person name="Fogelqvist J."/>
        </authorList>
    </citation>
    <scope>NUCLEOTIDE SEQUENCE [LARGE SCALE GENOMIC DNA]</scope>
</reference>
<evidence type="ECO:0000256" key="4">
    <source>
        <dbReference type="SAM" id="MobiDB-lite"/>
    </source>
</evidence>
<dbReference type="Proteomes" id="UP000039324">
    <property type="component" value="Unassembled WGS sequence"/>
</dbReference>
<name>A0A0G4J509_PLABS</name>
<feature type="compositionally biased region" description="Basic and acidic residues" evidence="4">
    <location>
        <begin position="17"/>
        <end position="35"/>
    </location>
</feature>
<organism evidence="7 9">
    <name type="scientific">Plasmodiophora brassicae</name>
    <name type="common">Clubroot disease agent</name>
    <dbReference type="NCBI Taxonomy" id="37360"/>
    <lineage>
        <taxon>Eukaryota</taxon>
        <taxon>Sar</taxon>
        <taxon>Rhizaria</taxon>
        <taxon>Endomyxa</taxon>
        <taxon>Phytomyxea</taxon>
        <taxon>Plasmodiophorida</taxon>
        <taxon>Plasmodiophoridae</taxon>
        <taxon>Plasmodiophora</taxon>
    </lineage>
</organism>
<keyword evidence="8" id="KW-0496">Mitochondrion</keyword>
<dbReference type="InterPro" id="IPR039505">
    <property type="entry name" value="DRC1/2_N"/>
</dbReference>
<dbReference type="AlphaFoldDB" id="A0A0G4J509"/>
<dbReference type="GO" id="GO:0005858">
    <property type="term" value="C:axonemal dynein complex"/>
    <property type="evidence" value="ECO:0007669"/>
    <property type="project" value="InterPro"/>
</dbReference>
<feature type="region of interest" description="Disordered" evidence="4">
    <location>
        <begin position="427"/>
        <end position="450"/>
    </location>
</feature>
<evidence type="ECO:0000256" key="1">
    <source>
        <dbReference type="ARBA" id="ARBA00009688"/>
    </source>
</evidence>
<keyword evidence="9" id="KW-1185">Reference proteome</keyword>
<accession>A0A0G4J509</accession>
<dbReference type="Pfam" id="PF14775">
    <property type="entry name" value="NYD-SP28_assoc"/>
    <property type="match status" value="1"/>
</dbReference>
<dbReference type="GO" id="GO:0003352">
    <property type="term" value="P:regulation of cilium movement"/>
    <property type="evidence" value="ECO:0007669"/>
    <property type="project" value="TreeGrafter"/>
</dbReference>
<feature type="compositionally biased region" description="Basic and acidic residues" evidence="4">
    <location>
        <begin position="577"/>
        <end position="597"/>
    </location>
</feature>
<dbReference type="Proteomes" id="UP000290189">
    <property type="component" value="Unassembled WGS sequence"/>
</dbReference>
<feature type="region of interest" description="Disordered" evidence="4">
    <location>
        <begin position="565"/>
        <end position="597"/>
    </location>
</feature>
<protein>
    <recommendedName>
        <fullName evidence="11">Dynein regulatory complex protein 1</fullName>
    </recommendedName>
</protein>
<dbReference type="EMBL" id="OVEO01000003">
    <property type="protein sequence ID" value="SPQ94808.1"/>
    <property type="molecule type" value="Genomic_DNA"/>
</dbReference>
<dbReference type="PANTHER" id="PTHR21625">
    <property type="entry name" value="NYD-SP28 PROTEIN"/>
    <property type="match status" value="1"/>
</dbReference>
<evidence type="ECO:0000313" key="8">
    <source>
        <dbReference type="EMBL" id="SPQ94808.1"/>
    </source>
</evidence>
<dbReference type="InterPro" id="IPR029440">
    <property type="entry name" value="DRC1_C"/>
</dbReference>
<evidence type="ECO:0000313" key="10">
    <source>
        <dbReference type="Proteomes" id="UP000290189"/>
    </source>
</evidence>
<feature type="domain" description="Dynein regulatory complex protein 1 C-terminal" evidence="6">
    <location>
        <begin position="601"/>
        <end position="660"/>
    </location>
</feature>
<dbReference type="OrthoDB" id="10260459at2759"/>
<feature type="domain" description="Dynein regulatory complex protein 1/2 N-terminal" evidence="5">
    <location>
        <begin position="78"/>
        <end position="178"/>
    </location>
</feature>
<feature type="region of interest" description="Disordered" evidence="4">
    <location>
        <begin position="17"/>
        <end position="50"/>
    </location>
</feature>
<evidence type="ECO:0000256" key="2">
    <source>
        <dbReference type="ARBA" id="ARBA00023054"/>
    </source>
</evidence>
<sequence length="681" mass="78935">MDIASKATIDERMAARWERIKNRRHQQDAEGEGHDTVSPSGEVQASKSISKTALLTSRNRIGQLQTEARKQVTSIQLRSDKREYERRQADVRTKAQQAKRLEEEAEQSQTIMEEIDAKWAAIVELKVPQEIAEEIQKQEDQCAKVVKAKARVNEELEAEVRAKSEEFTNLIKTQENEIAELLHVMHAQFQNVQQGYQQELDTIEAAFLEERKQMLEGNRNQIDECFENRRAMELQILDSKLKRDQKYQDDLDELRLRDTEDYNKLKMNLENNVQLLEQQLEEMRSTYQLNTEKLNYNFQVLKEREKENMDTVDHQKRKLKRLSATLRSLKQKYAEQDKRFKQENHELTEEYRRITRQYKELQRKFRHFEKVDSKKYDDIWTMNQESIVGLVKKILQADKIIHEQILCIPWEAPPNIDLIIDPNAEPVPIEPTTTKESDGTTTGASNGPLANRIASGKALSSSEADVRLRKVLTILAVEAAFLIDPKVQEAVAQFPDNERLLYQCDSILRALGVDDKDDLDEIASMFFQHDGSATNEGDESGASQVPIVHPNDFLKVIRKYVANRQAKSTSGNSAADKQAEPGETDKSNAEKRERKKNRDKEFWTRLVNVIDPQKIKVWNALESSLLEYNTILNERAEIVAETRQLTEQNEQLKLLLEQYLSSKINQELNIPPTHVLQFPKI</sequence>
<proteinExistence type="inferred from homology"/>
<evidence type="ECO:0000259" key="6">
    <source>
        <dbReference type="Pfam" id="PF14775"/>
    </source>
</evidence>
<dbReference type="STRING" id="37360.A0A0G4J509"/>
<gene>
    <name evidence="7" type="ORF">PBRA_002650</name>
    <name evidence="8" type="ORF">PLBR_LOCUS2023</name>
</gene>
<comment type="similarity">
    <text evidence="1">Belongs to the DRC1 family.</text>
</comment>
<keyword evidence="2 3" id="KW-0175">Coiled coil</keyword>
<evidence type="ECO:0008006" key="11">
    <source>
        <dbReference type="Google" id="ProtNLM"/>
    </source>
</evidence>
<dbReference type="EMBL" id="CDSF01000133">
    <property type="protein sequence ID" value="CEP02683.1"/>
    <property type="molecule type" value="Genomic_DNA"/>
</dbReference>
<dbReference type="GO" id="GO:0060285">
    <property type="term" value="P:cilium-dependent cell motility"/>
    <property type="evidence" value="ECO:0007669"/>
    <property type="project" value="TreeGrafter"/>
</dbReference>
<dbReference type="Pfam" id="PF14772">
    <property type="entry name" value="NYD-SP28"/>
    <property type="match status" value="1"/>
</dbReference>
<dbReference type="InterPro" id="IPR039750">
    <property type="entry name" value="DRC1/DRC2"/>
</dbReference>
<dbReference type="OMA" id="LDFMMAR"/>
<feature type="coiled-coil region" evidence="3">
    <location>
        <begin position="81"/>
        <end position="173"/>
    </location>
</feature>
<evidence type="ECO:0000259" key="5">
    <source>
        <dbReference type="Pfam" id="PF14772"/>
    </source>
</evidence>
<evidence type="ECO:0000256" key="3">
    <source>
        <dbReference type="SAM" id="Coils"/>
    </source>
</evidence>
<geneLocation type="mitochondrion" evidence="8"/>